<dbReference type="PANTHER" id="PTHR37536:SF1">
    <property type="entry name" value="ASPERGILLOPEPSIN, PUTAITVE (AFU_ORTHOLOGUE AFUA_7G01200)"/>
    <property type="match status" value="1"/>
</dbReference>
<dbReference type="PANTHER" id="PTHR37536">
    <property type="entry name" value="PUTATIVE (AFU_ORTHOLOGUE AFUA_3G02970)-RELATED"/>
    <property type="match status" value="1"/>
</dbReference>
<dbReference type="EMBL" id="JAPEVB010000004">
    <property type="protein sequence ID" value="KAJ4388525.1"/>
    <property type="molecule type" value="Genomic_DNA"/>
</dbReference>
<organism evidence="3 4">
    <name type="scientific">Gnomoniopsis smithogilvyi</name>
    <dbReference type="NCBI Taxonomy" id="1191159"/>
    <lineage>
        <taxon>Eukaryota</taxon>
        <taxon>Fungi</taxon>
        <taxon>Dikarya</taxon>
        <taxon>Ascomycota</taxon>
        <taxon>Pezizomycotina</taxon>
        <taxon>Sordariomycetes</taxon>
        <taxon>Sordariomycetidae</taxon>
        <taxon>Diaporthales</taxon>
        <taxon>Gnomoniaceae</taxon>
        <taxon>Gnomoniopsis</taxon>
    </lineage>
</organism>
<gene>
    <name evidence="3" type="ORF">N0V93_005983</name>
</gene>
<dbReference type="GO" id="GO:0006508">
    <property type="term" value="P:proteolysis"/>
    <property type="evidence" value="ECO:0007669"/>
    <property type="project" value="InterPro"/>
</dbReference>
<dbReference type="InterPro" id="IPR000250">
    <property type="entry name" value="Peptidase_G1"/>
</dbReference>
<keyword evidence="4" id="KW-1185">Reference proteome</keyword>
<evidence type="ECO:0000313" key="4">
    <source>
        <dbReference type="Proteomes" id="UP001140453"/>
    </source>
</evidence>
<dbReference type="Gene3D" id="2.60.120.700">
    <property type="entry name" value="Peptidase G1"/>
    <property type="match status" value="1"/>
</dbReference>
<dbReference type="Proteomes" id="UP001140453">
    <property type="component" value="Unassembled WGS sequence"/>
</dbReference>
<evidence type="ECO:0000256" key="1">
    <source>
        <dbReference type="PIRSR" id="PIRSR600250-50"/>
    </source>
</evidence>
<dbReference type="CDD" id="cd13426">
    <property type="entry name" value="Peptidase_G1"/>
    <property type="match status" value="1"/>
</dbReference>
<dbReference type="OrthoDB" id="2862635at2759"/>
<dbReference type="InterPro" id="IPR013320">
    <property type="entry name" value="ConA-like_dom_sf"/>
</dbReference>
<dbReference type="Pfam" id="PF01828">
    <property type="entry name" value="Peptidase_A4"/>
    <property type="match status" value="1"/>
</dbReference>
<dbReference type="GO" id="GO:0070007">
    <property type="term" value="F:glutamic-type endopeptidase activity"/>
    <property type="evidence" value="ECO:0007669"/>
    <property type="project" value="InterPro"/>
</dbReference>
<comment type="caution">
    <text evidence="3">The sequence shown here is derived from an EMBL/GenBank/DDBJ whole genome shotgun (WGS) entry which is preliminary data.</text>
</comment>
<name>A0A9W8YMS2_9PEZI</name>
<accession>A0A9W8YMS2</accession>
<dbReference type="PRINTS" id="PR00977">
    <property type="entry name" value="SCYTLDPTASE"/>
</dbReference>
<feature type="active site" description="Proton acceptor" evidence="1">
    <location>
        <position position="206"/>
    </location>
</feature>
<reference evidence="3" key="1">
    <citation type="submission" date="2022-10" db="EMBL/GenBank/DDBJ databases">
        <title>Tapping the CABI collections for fungal endophytes: first genome assemblies for Collariella, Neodidymelliopsis, Ascochyta clinopodiicola, Didymella pomorum, Didymosphaeria variabile, Neocosmospora piperis and Neocucurbitaria cava.</title>
        <authorList>
            <person name="Hill R."/>
        </authorList>
    </citation>
    <scope>NUCLEOTIDE SEQUENCE</scope>
    <source>
        <strain evidence="3">IMI 355082</strain>
    </source>
</reference>
<evidence type="ECO:0000313" key="3">
    <source>
        <dbReference type="EMBL" id="KAJ4388525.1"/>
    </source>
</evidence>
<protein>
    <recommendedName>
        <fullName evidence="5">Concanavalin A-like lectin/glucanase</fullName>
    </recommendedName>
</protein>
<dbReference type="AlphaFoldDB" id="A0A9W8YMS2"/>
<evidence type="ECO:0000256" key="2">
    <source>
        <dbReference type="SAM" id="SignalP"/>
    </source>
</evidence>
<feature type="signal peptide" evidence="2">
    <location>
        <begin position="1"/>
        <end position="19"/>
    </location>
</feature>
<feature type="chain" id="PRO_5040855514" description="Concanavalin A-like lectin/glucanase" evidence="2">
    <location>
        <begin position="20"/>
        <end position="274"/>
    </location>
</feature>
<dbReference type="SUPFAM" id="SSF49899">
    <property type="entry name" value="Concanavalin A-like lectins/glucanases"/>
    <property type="match status" value="1"/>
</dbReference>
<keyword evidence="2" id="KW-0732">Signal</keyword>
<evidence type="ECO:0008006" key="5">
    <source>
        <dbReference type="Google" id="ProtNLM"/>
    </source>
</evidence>
<dbReference type="InterPro" id="IPR038656">
    <property type="entry name" value="Peptidase_G1_sf"/>
</dbReference>
<sequence>MALLRIFITSAVLFSLILASLIDQIVGASQPVAQKASYEGKAITLDSKPTIIRHSRNWSGGINPASPNTSGYFAAAGMKFTAPAALGPDIIQPDAEYYAASIWVGIDGWSHGSALLQTGVTIEVNKSVSGEVAYVPWYEWWPAVAMRLDVPIGAGDEVELEVVMFNATSGKVFVQNHSRGEWVSRKLMAPQPDAQLVGKNVEWIVEDFALSEGGNVPLGDFGTITLRDCNAHLSTGELVGPSQSEAFWMRQDNMTRTQATIVDNSVKVEYMHSL</sequence>
<proteinExistence type="predicted"/>